<dbReference type="EMBL" id="UOEC01000067">
    <property type="protein sequence ID" value="VAV89732.1"/>
    <property type="molecule type" value="Genomic_DNA"/>
</dbReference>
<feature type="domain" description="N-acetyltransferase" evidence="3">
    <location>
        <begin position="223"/>
        <end position="370"/>
    </location>
</feature>
<dbReference type="InterPro" id="IPR000905">
    <property type="entry name" value="Gcp-like_dom"/>
</dbReference>
<keyword evidence="2" id="KW-0012">Acyltransferase</keyword>
<dbReference type="CDD" id="cd24032">
    <property type="entry name" value="ASKHA_NBD_TsaB"/>
    <property type="match status" value="1"/>
</dbReference>
<dbReference type="InterPro" id="IPR000182">
    <property type="entry name" value="GNAT_dom"/>
</dbReference>
<dbReference type="PANTHER" id="PTHR42919">
    <property type="entry name" value="N-ALPHA-ACETYLTRANSFERASE"/>
    <property type="match status" value="1"/>
</dbReference>
<evidence type="ECO:0000256" key="2">
    <source>
        <dbReference type="ARBA" id="ARBA00023315"/>
    </source>
</evidence>
<dbReference type="NCBIfam" id="TIGR01575">
    <property type="entry name" value="rimI"/>
    <property type="match status" value="1"/>
</dbReference>
<evidence type="ECO:0000313" key="4">
    <source>
        <dbReference type="EMBL" id="VAV89732.1"/>
    </source>
</evidence>
<dbReference type="GO" id="GO:0002949">
    <property type="term" value="P:tRNA threonylcarbamoyladenosine modification"/>
    <property type="evidence" value="ECO:0007669"/>
    <property type="project" value="InterPro"/>
</dbReference>
<dbReference type="GO" id="GO:0008080">
    <property type="term" value="F:N-acetyltransferase activity"/>
    <property type="evidence" value="ECO:0007669"/>
    <property type="project" value="InterPro"/>
</dbReference>
<evidence type="ECO:0000259" key="3">
    <source>
        <dbReference type="PROSITE" id="PS51186"/>
    </source>
</evidence>
<keyword evidence="1" id="KW-0808">Transferase</keyword>
<protein>
    <submittedName>
        <fullName evidence="4">tRNA threonylcarbamoyladenosine biosynthesis protein TsaB</fullName>
    </submittedName>
</protein>
<dbReference type="SUPFAM" id="SSF53067">
    <property type="entry name" value="Actin-like ATPase domain"/>
    <property type="match status" value="2"/>
</dbReference>
<dbReference type="InterPro" id="IPR006464">
    <property type="entry name" value="AcTrfase_RimI/Ard1"/>
</dbReference>
<sequence>MYILGLDTTQAACSAAIFNLSSRRICARVWEKMPRGHAEALPAIIAKTLDQAGLSFADITSLATSVGPGTFTGVRVGLSAARGFALALDLPLVGITSLEAIAAGVENYRQKTILAAFDARRDEVYVQLFDKGEPSQPPQLLDVKSAANLTGGRSVEVVGTASILLVEQNSALVLSQASDLPDAAVVATLAARQESQDTVQPLYLRRADAKAQTPLLNIQSGQLELKQVNANHCEILADIHAQGFSNPWSVKNIATSLLSPGVKGLLASGNNDEPLGFILIRDAAGEREILTIAVRLDARRRSVASFLLKAISGEAGKEGIKKVFLEVSENNFAAQNLYKKFGFATCGRRKKYYTENDGQKYDAIVMEQTI</sequence>
<dbReference type="AlphaFoldDB" id="A0A3B0RBX9"/>
<dbReference type="Gene3D" id="3.40.630.30">
    <property type="match status" value="1"/>
</dbReference>
<dbReference type="InterPro" id="IPR043129">
    <property type="entry name" value="ATPase_NBD"/>
</dbReference>
<dbReference type="PROSITE" id="PS51186">
    <property type="entry name" value="GNAT"/>
    <property type="match status" value="1"/>
</dbReference>
<dbReference type="Pfam" id="PF00814">
    <property type="entry name" value="TsaD"/>
    <property type="match status" value="1"/>
</dbReference>
<dbReference type="SUPFAM" id="SSF55729">
    <property type="entry name" value="Acyl-CoA N-acyltransferases (Nat)"/>
    <property type="match status" value="1"/>
</dbReference>
<accession>A0A3B0RBX9</accession>
<name>A0A3B0RBX9_9ZZZZ</name>
<gene>
    <name evidence="4" type="ORF">MNBD_ALPHA08-1361</name>
</gene>
<dbReference type="CDD" id="cd04301">
    <property type="entry name" value="NAT_SF"/>
    <property type="match status" value="1"/>
</dbReference>
<dbReference type="InterPro" id="IPR051556">
    <property type="entry name" value="N-term/lysine_N-AcTrnsfr"/>
</dbReference>
<dbReference type="NCBIfam" id="TIGR03725">
    <property type="entry name" value="T6A_YeaZ"/>
    <property type="match status" value="1"/>
</dbReference>
<dbReference type="InterPro" id="IPR016181">
    <property type="entry name" value="Acyl_CoA_acyltransferase"/>
</dbReference>
<dbReference type="PANTHER" id="PTHR42919:SF8">
    <property type="entry name" value="N-ALPHA-ACETYLTRANSFERASE 50"/>
    <property type="match status" value="1"/>
</dbReference>
<organism evidence="4">
    <name type="scientific">hydrothermal vent metagenome</name>
    <dbReference type="NCBI Taxonomy" id="652676"/>
    <lineage>
        <taxon>unclassified sequences</taxon>
        <taxon>metagenomes</taxon>
        <taxon>ecological metagenomes</taxon>
    </lineage>
</organism>
<evidence type="ECO:0000256" key="1">
    <source>
        <dbReference type="ARBA" id="ARBA00022679"/>
    </source>
</evidence>
<dbReference type="Gene3D" id="3.30.420.40">
    <property type="match status" value="2"/>
</dbReference>
<dbReference type="InterPro" id="IPR022496">
    <property type="entry name" value="T6A_TsaB"/>
</dbReference>
<dbReference type="Pfam" id="PF00583">
    <property type="entry name" value="Acetyltransf_1"/>
    <property type="match status" value="1"/>
</dbReference>
<reference evidence="4" key="1">
    <citation type="submission" date="2018-06" db="EMBL/GenBank/DDBJ databases">
        <authorList>
            <person name="Zhirakovskaya E."/>
        </authorList>
    </citation>
    <scope>NUCLEOTIDE SEQUENCE</scope>
</reference>
<proteinExistence type="predicted"/>